<sequence>MHIKLHDKSTLHEIDWSTKQDGHYIRDYFTPILRNGAKYFIQNVNTKTYMLEVDHLLLPLTINDEEYENSYVCSPYTHYISYAKEELWELKNPLLEKLLLLPIQIMGHWFKRSQINKVVIVNNWFLSTNLYHQLTHKQLEQIALFLKEKFPAHAIMFRSLNRRLYPELFSHLSGLGFCPLFARSVYLCYPEKLQKMNRKSRKDLNNDRRLLRNSGYEILNQNALTEDEIKMVRKLYNQLYIEKYSEHNPIFTEEYYLNAFKHHLLEYRVLKKDGKIDGVIGFFTRDGILTTPILGYNTSLDKRKGLYRMLSYLILEEVVQNNYIGHFSAGAGRFKRSRGAEQENEYSFVYVQHLPKHRKHIWKILRFILQTIVEPLARKSGF</sequence>
<comment type="caution">
    <text evidence="1">The sequence shown here is derived from an EMBL/GenBank/DDBJ whole genome shotgun (WGS) entry which is preliminary data.</text>
</comment>
<evidence type="ECO:0008006" key="3">
    <source>
        <dbReference type="Google" id="ProtNLM"/>
    </source>
</evidence>
<gene>
    <name evidence="1" type="ORF">ACFFMS_24510</name>
</gene>
<name>A0ABV5WLA0_9BACI</name>
<accession>A0ABV5WLA0</accession>
<keyword evidence="2" id="KW-1185">Reference proteome</keyword>
<dbReference type="InterPro" id="IPR016181">
    <property type="entry name" value="Acyl_CoA_acyltransferase"/>
</dbReference>
<reference evidence="1 2" key="1">
    <citation type="submission" date="2024-09" db="EMBL/GenBank/DDBJ databases">
        <authorList>
            <person name="Sun Q."/>
            <person name="Mori K."/>
        </authorList>
    </citation>
    <scope>NUCLEOTIDE SEQUENCE [LARGE SCALE GENOMIC DNA]</scope>
    <source>
        <strain evidence="1 2">JCM 11201</strain>
    </source>
</reference>
<evidence type="ECO:0000313" key="1">
    <source>
        <dbReference type="EMBL" id="MFB9761414.1"/>
    </source>
</evidence>
<dbReference type="SUPFAM" id="SSF55729">
    <property type="entry name" value="Acyl-CoA N-acyltransferases (Nat)"/>
    <property type="match status" value="1"/>
</dbReference>
<evidence type="ECO:0000313" key="2">
    <source>
        <dbReference type="Proteomes" id="UP001589609"/>
    </source>
</evidence>
<proteinExistence type="predicted"/>
<dbReference type="RefSeq" id="WP_379951591.1">
    <property type="nucleotide sequence ID" value="NZ_JBHMAF010000193.1"/>
</dbReference>
<dbReference type="Proteomes" id="UP001589609">
    <property type="component" value="Unassembled WGS sequence"/>
</dbReference>
<protein>
    <recommendedName>
        <fullName evidence="3">GNAT family N-acetyltransferase</fullName>
    </recommendedName>
</protein>
<organism evidence="1 2">
    <name type="scientific">Ectobacillus funiculus</name>
    <dbReference type="NCBI Taxonomy" id="137993"/>
    <lineage>
        <taxon>Bacteria</taxon>
        <taxon>Bacillati</taxon>
        <taxon>Bacillota</taxon>
        <taxon>Bacilli</taxon>
        <taxon>Bacillales</taxon>
        <taxon>Bacillaceae</taxon>
        <taxon>Ectobacillus</taxon>
    </lineage>
</organism>
<dbReference type="EMBL" id="JBHMAF010000193">
    <property type="protein sequence ID" value="MFB9761414.1"/>
    <property type="molecule type" value="Genomic_DNA"/>
</dbReference>